<gene>
    <name evidence="1" type="ORF">EJ08DRAFT_339828</name>
</gene>
<keyword evidence="2" id="KW-1185">Reference proteome</keyword>
<evidence type="ECO:0000313" key="1">
    <source>
        <dbReference type="EMBL" id="KAF2435488.1"/>
    </source>
</evidence>
<comment type="caution">
    <text evidence="1">The sequence shown here is derived from an EMBL/GenBank/DDBJ whole genome shotgun (WGS) entry which is preliminary data.</text>
</comment>
<evidence type="ECO:0000313" key="2">
    <source>
        <dbReference type="Proteomes" id="UP000800235"/>
    </source>
</evidence>
<reference evidence="1" key="1">
    <citation type="journal article" date="2020" name="Stud. Mycol.">
        <title>101 Dothideomycetes genomes: a test case for predicting lifestyles and emergence of pathogens.</title>
        <authorList>
            <person name="Haridas S."/>
            <person name="Albert R."/>
            <person name="Binder M."/>
            <person name="Bloem J."/>
            <person name="Labutti K."/>
            <person name="Salamov A."/>
            <person name="Andreopoulos B."/>
            <person name="Baker S."/>
            <person name="Barry K."/>
            <person name="Bills G."/>
            <person name="Bluhm B."/>
            <person name="Cannon C."/>
            <person name="Castanera R."/>
            <person name="Culley D."/>
            <person name="Daum C."/>
            <person name="Ezra D."/>
            <person name="Gonzalez J."/>
            <person name="Henrissat B."/>
            <person name="Kuo A."/>
            <person name="Liang C."/>
            <person name="Lipzen A."/>
            <person name="Lutzoni F."/>
            <person name="Magnuson J."/>
            <person name="Mondo S."/>
            <person name="Nolan M."/>
            <person name="Ohm R."/>
            <person name="Pangilinan J."/>
            <person name="Park H.-J."/>
            <person name="Ramirez L."/>
            <person name="Alfaro M."/>
            <person name="Sun H."/>
            <person name="Tritt A."/>
            <person name="Yoshinaga Y."/>
            <person name="Zwiers L.-H."/>
            <person name="Turgeon B."/>
            <person name="Goodwin S."/>
            <person name="Spatafora J."/>
            <person name="Crous P."/>
            <person name="Grigoriev I."/>
        </authorList>
    </citation>
    <scope>NUCLEOTIDE SEQUENCE</scope>
    <source>
        <strain evidence="1">CBS 130266</strain>
    </source>
</reference>
<proteinExistence type="predicted"/>
<dbReference type="EMBL" id="MU007013">
    <property type="protein sequence ID" value="KAF2435488.1"/>
    <property type="molecule type" value="Genomic_DNA"/>
</dbReference>
<protein>
    <submittedName>
        <fullName evidence="1">Uncharacterized protein</fullName>
    </submittedName>
</protein>
<name>A0A9P4U3X7_9PEZI</name>
<dbReference type="OrthoDB" id="3911455at2759"/>
<dbReference type="AlphaFoldDB" id="A0A9P4U3X7"/>
<dbReference type="Proteomes" id="UP000800235">
    <property type="component" value="Unassembled WGS sequence"/>
</dbReference>
<accession>A0A9P4U3X7</accession>
<sequence>MAEQRAPLTITLSLPEDDLPPQYSKAIPQTHQRILVYPRSAPHSQPRFLPEAQTNEAESVGSSTLPLYTAFDETIKSFTLQTPFIYTLPKESSPRPRYQLSQEHSKSGKLWRLRIRRLLPTESRRLSIPTPGRTPRVDFDDDTTLYLIENLGALSVFKGQNIEIRGRRAKTLPGHITIRSYEDRKSEFWHMTRNPAGDSLRKENERKMQKYGYRSDQEWNRKLLFSAVTRIRGEKVDWQDENDRVIATETLEGGFDVIDGVNEKTRDALITCWVARRWGAGNLSWEAQEDKLSRAVSMNGI</sequence>
<organism evidence="1 2">
    <name type="scientific">Tothia fuscella</name>
    <dbReference type="NCBI Taxonomy" id="1048955"/>
    <lineage>
        <taxon>Eukaryota</taxon>
        <taxon>Fungi</taxon>
        <taxon>Dikarya</taxon>
        <taxon>Ascomycota</taxon>
        <taxon>Pezizomycotina</taxon>
        <taxon>Dothideomycetes</taxon>
        <taxon>Pleosporomycetidae</taxon>
        <taxon>Venturiales</taxon>
        <taxon>Cylindrosympodiaceae</taxon>
        <taxon>Tothia</taxon>
    </lineage>
</organism>